<protein>
    <submittedName>
        <fullName evidence="1">Uncharacterized protein</fullName>
    </submittedName>
</protein>
<dbReference type="EMBL" id="JBHMBL010000001">
    <property type="protein sequence ID" value="MFB9641532.1"/>
    <property type="molecule type" value="Genomic_DNA"/>
</dbReference>
<dbReference type="RefSeq" id="WP_157423124.1">
    <property type="nucleotide sequence ID" value="NZ_BAAANI010000006.1"/>
</dbReference>
<proteinExistence type="predicted"/>
<evidence type="ECO:0000313" key="2">
    <source>
        <dbReference type="Proteomes" id="UP001589667"/>
    </source>
</evidence>
<comment type="caution">
    <text evidence="1">The sequence shown here is derived from an EMBL/GenBank/DDBJ whole genome shotgun (WGS) entry which is preliminary data.</text>
</comment>
<gene>
    <name evidence="1" type="ORF">ACFFQV_04415</name>
</gene>
<keyword evidence="2" id="KW-1185">Reference proteome</keyword>
<evidence type="ECO:0000313" key="1">
    <source>
        <dbReference type="EMBL" id="MFB9641532.1"/>
    </source>
</evidence>
<accession>A0ABV5SMH2</accession>
<name>A0ABV5SMH2_9MICO</name>
<dbReference type="Proteomes" id="UP001589667">
    <property type="component" value="Unassembled WGS sequence"/>
</dbReference>
<organism evidence="1 2">
    <name type="scientific">Agromyces lapidis</name>
    <dbReference type="NCBI Taxonomy" id="279574"/>
    <lineage>
        <taxon>Bacteria</taxon>
        <taxon>Bacillati</taxon>
        <taxon>Actinomycetota</taxon>
        <taxon>Actinomycetes</taxon>
        <taxon>Micrococcales</taxon>
        <taxon>Microbacteriaceae</taxon>
        <taxon>Agromyces</taxon>
    </lineage>
</organism>
<reference evidence="1 2" key="1">
    <citation type="submission" date="2024-09" db="EMBL/GenBank/DDBJ databases">
        <authorList>
            <person name="Sun Q."/>
            <person name="Mori K."/>
        </authorList>
    </citation>
    <scope>NUCLEOTIDE SEQUENCE [LARGE SCALE GENOMIC DNA]</scope>
    <source>
        <strain evidence="1 2">JCM 14321</strain>
    </source>
</reference>
<sequence>MTNLTVDGVSYDLERAIQHAAIRDLVDLKRATQVGGVGGISIKSIVTALEAMQEFDSPMDMFDSVETLETFAALVFLCKRRAGEPVTFDEACSVSLASVGLEVEDGEAVEVDPKDQ</sequence>